<evidence type="ECO:0000259" key="2">
    <source>
        <dbReference type="PROSITE" id="PS50878"/>
    </source>
</evidence>
<keyword evidence="1" id="KW-0175">Coiled coil</keyword>
<name>A0ABD3I0B4_9MARC</name>
<comment type="caution">
    <text evidence="3">The sequence shown here is derived from an EMBL/GenBank/DDBJ whole genome shotgun (WGS) entry which is preliminary data.</text>
</comment>
<sequence length="421" mass="47968">MCHLDLKNPAVLQKVKDVWTEELDSVRDERRRWARGWIRVKEVLKAARRDRAQKKQEEDALAKELAWRRANLANDLAKWAKEAVEALEVNDEEVTGQEEILNEIHSFYAELFQAEDDSEDRREAREEVVSLIQKRLSLEDSSQISRMPEKAEIEGVVFSMKQDKAPGVDGLTVQILKICWEWIGDDCIRLIQTIWVKKRILRSDCEGVGGMVIPRSTFVKLDFVKAYDRVDHAFLWRTLECQGFDKDFISLVQGITREGYARVHVNAAFTNEITVSRGVRQGCPLAPLLYALCTQSFMSLLCRANRERTIGGMFIQPGAVLGHQLFADDTGICIQTKETEFDELKKVLELYELTSGAKINLAKSLIMSLGTDTTPTWAQETGCVIAGVGDWFKYLGVRVGVKMAEGVRFQVMNRMKAKIFK</sequence>
<dbReference type="InterPro" id="IPR043502">
    <property type="entry name" value="DNA/RNA_pol_sf"/>
</dbReference>
<dbReference type="PROSITE" id="PS50878">
    <property type="entry name" value="RT_POL"/>
    <property type="match status" value="1"/>
</dbReference>
<feature type="coiled-coil region" evidence="1">
    <location>
        <begin position="114"/>
        <end position="141"/>
    </location>
</feature>
<gene>
    <name evidence="3" type="ORF">R1sor_011234</name>
</gene>
<proteinExistence type="predicted"/>
<dbReference type="Pfam" id="PF00078">
    <property type="entry name" value="RVT_1"/>
    <property type="match status" value="1"/>
</dbReference>
<dbReference type="Proteomes" id="UP001633002">
    <property type="component" value="Unassembled WGS sequence"/>
</dbReference>
<dbReference type="InterPro" id="IPR000477">
    <property type="entry name" value="RT_dom"/>
</dbReference>
<evidence type="ECO:0000256" key="1">
    <source>
        <dbReference type="SAM" id="Coils"/>
    </source>
</evidence>
<keyword evidence="4" id="KW-1185">Reference proteome</keyword>
<organism evidence="3 4">
    <name type="scientific">Riccia sorocarpa</name>
    <dbReference type="NCBI Taxonomy" id="122646"/>
    <lineage>
        <taxon>Eukaryota</taxon>
        <taxon>Viridiplantae</taxon>
        <taxon>Streptophyta</taxon>
        <taxon>Embryophyta</taxon>
        <taxon>Marchantiophyta</taxon>
        <taxon>Marchantiopsida</taxon>
        <taxon>Marchantiidae</taxon>
        <taxon>Marchantiales</taxon>
        <taxon>Ricciaceae</taxon>
        <taxon>Riccia</taxon>
    </lineage>
</organism>
<dbReference type="PANTHER" id="PTHR19446">
    <property type="entry name" value="REVERSE TRANSCRIPTASES"/>
    <property type="match status" value="1"/>
</dbReference>
<evidence type="ECO:0000313" key="4">
    <source>
        <dbReference type="Proteomes" id="UP001633002"/>
    </source>
</evidence>
<reference evidence="3 4" key="1">
    <citation type="submission" date="2024-09" db="EMBL/GenBank/DDBJ databases">
        <title>Chromosome-scale assembly of Riccia sorocarpa.</title>
        <authorList>
            <person name="Paukszto L."/>
        </authorList>
    </citation>
    <scope>NUCLEOTIDE SEQUENCE [LARGE SCALE GENOMIC DNA]</scope>
    <source>
        <strain evidence="3">LP-2024</strain>
        <tissue evidence="3">Aerial parts of the thallus</tissue>
    </source>
</reference>
<dbReference type="AlphaFoldDB" id="A0ABD3I0B4"/>
<dbReference type="SUPFAM" id="SSF56672">
    <property type="entry name" value="DNA/RNA polymerases"/>
    <property type="match status" value="1"/>
</dbReference>
<protein>
    <recommendedName>
        <fullName evidence="2">Reverse transcriptase domain-containing protein</fullName>
    </recommendedName>
</protein>
<feature type="domain" description="Reverse transcriptase" evidence="2">
    <location>
        <begin position="113"/>
        <end position="399"/>
    </location>
</feature>
<dbReference type="EMBL" id="JBJQOH010000002">
    <property type="protein sequence ID" value="KAL3697158.1"/>
    <property type="molecule type" value="Genomic_DNA"/>
</dbReference>
<evidence type="ECO:0000313" key="3">
    <source>
        <dbReference type="EMBL" id="KAL3697158.1"/>
    </source>
</evidence>
<accession>A0ABD3I0B4</accession>